<evidence type="ECO:0000256" key="3">
    <source>
        <dbReference type="ARBA" id="ARBA00022737"/>
    </source>
</evidence>
<evidence type="ECO:0000313" key="12">
    <source>
        <dbReference type="Ensembl" id="ENSVKKP00000021086.1"/>
    </source>
</evidence>
<feature type="region of interest" description="Disordered" evidence="10">
    <location>
        <begin position="58"/>
        <end position="125"/>
    </location>
</feature>
<dbReference type="FunFam" id="3.30.160.60:FF:000085">
    <property type="entry name" value="Snail zinc finger protein"/>
    <property type="match status" value="1"/>
</dbReference>
<keyword evidence="2" id="KW-0479">Metal-binding</keyword>
<reference evidence="12" key="2">
    <citation type="submission" date="2025-09" db="UniProtKB">
        <authorList>
            <consortium name="Ensembl"/>
        </authorList>
    </citation>
    <scope>IDENTIFICATION</scope>
</reference>
<evidence type="ECO:0000256" key="4">
    <source>
        <dbReference type="ARBA" id="ARBA00022771"/>
    </source>
</evidence>
<dbReference type="InterPro" id="IPR050527">
    <property type="entry name" value="Snail/Krueppel_Znf"/>
</dbReference>
<accession>A0A8D2LEE6</accession>
<feature type="domain" description="C2H2-type" evidence="11">
    <location>
        <begin position="223"/>
        <end position="250"/>
    </location>
</feature>
<dbReference type="PROSITE" id="PS00028">
    <property type="entry name" value="ZINC_FINGER_C2H2_1"/>
    <property type="match status" value="3"/>
</dbReference>
<dbReference type="PANTHER" id="PTHR24388">
    <property type="entry name" value="ZINC FINGER PROTEIN"/>
    <property type="match status" value="1"/>
</dbReference>
<dbReference type="GO" id="GO:0000978">
    <property type="term" value="F:RNA polymerase II cis-regulatory region sequence-specific DNA binding"/>
    <property type="evidence" value="ECO:0007669"/>
    <property type="project" value="TreeGrafter"/>
</dbReference>
<dbReference type="PANTHER" id="PTHR24388:SF40">
    <property type="entry name" value="ZINC FINGER PROTEIN SNAI3"/>
    <property type="match status" value="1"/>
</dbReference>
<evidence type="ECO:0000256" key="1">
    <source>
        <dbReference type="ARBA" id="ARBA00004123"/>
    </source>
</evidence>
<keyword evidence="13" id="KW-1185">Reference proteome</keyword>
<dbReference type="Gene3D" id="3.30.160.60">
    <property type="entry name" value="Classic Zinc Finger"/>
    <property type="match status" value="4"/>
</dbReference>
<keyword evidence="3" id="KW-0677">Repeat</keyword>
<keyword evidence="6" id="KW-0238">DNA-binding</keyword>
<gene>
    <name evidence="12" type="primary">SNAI3</name>
</gene>
<evidence type="ECO:0000256" key="2">
    <source>
        <dbReference type="ARBA" id="ARBA00022723"/>
    </source>
</evidence>
<evidence type="ECO:0000256" key="8">
    <source>
        <dbReference type="ARBA" id="ARBA00037948"/>
    </source>
</evidence>
<reference evidence="12" key="1">
    <citation type="submission" date="2025-08" db="UniProtKB">
        <authorList>
            <consortium name="Ensembl"/>
        </authorList>
    </citation>
    <scope>IDENTIFICATION</scope>
</reference>
<evidence type="ECO:0000256" key="10">
    <source>
        <dbReference type="SAM" id="MobiDB-lite"/>
    </source>
</evidence>
<evidence type="ECO:0000259" key="11">
    <source>
        <dbReference type="PROSITE" id="PS50157"/>
    </source>
</evidence>
<dbReference type="Proteomes" id="UP000694545">
    <property type="component" value="Unplaced"/>
</dbReference>
<evidence type="ECO:0000256" key="5">
    <source>
        <dbReference type="ARBA" id="ARBA00022833"/>
    </source>
</evidence>
<dbReference type="FunFam" id="3.30.160.60:FF:000942">
    <property type="entry name" value="Snail zinc finger protein"/>
    <property type="match status" value="1"/>
</dbReference>
<comment type="similarity">
    <text evidence="8">Belongs to the snail C2H2-type zinc-finger protein family.</text>
</comment>
<dbReference type="FunFam" id="3.30.160.60:FF:000207">
    <property type="entry name" value="zinc finger protein SNAI2"/>
    <property type="match status" value="1"/>
</dbReference>
<dbReference type="SMART" id="SM00355">
    <property type="entry name" value="ZnF_C2H2"/>
    <property type="match status" value="5"/>
</dbReference>
<dbReference type="InterPro" id="IPR013087">
    <property type="entry name" value="Znf_C2H2_type"/>
</dbReference>
<dbReference type="SUPFAM" id="SSF57667">
    <property type="entry name" value="beta-beta-alpha zinc fingers"/>
    <property type="match status" value="3"/>
</dbReference>
<dbReference type="GO" id="GO:0008270">
    <property type="term" value="F:zinc ion binding"/>
    <property type="evidence" value="ECO:0007669"/>
    <property type="project" value="UniProtKB-KW"/>
</dbReference>
<feature type="domain" description="C2H2-type" evidence="11">
    <location>
        <begin position="251"/>
        <end position="270"/>
    </location>
</feature>
<feature type="domain" description="C2H2-type" evidence="11">
    <location>
        <begin position="169"/>
        <end position="192"/>
    </location>
</feature>
<dbReference type="OMA" id="PWDRSSA"/>
<evidence type="ECO:0000256" key="9">
    <source>
        <dbReference type="PROSITE-ProRule" id="PRU00042"/>
    </source>
</evidence>
<dbReference type="InterPro" id="IPR036236">
    <property type="entry name" value="Znf_C2H2_sf"/>
</dbReference>
<dbReference type="Ensembl" id="ENSVKKT00000021611.1">
    <property type="protein sequence ID" value="ENSVKKP00000021086.1"/>
    <property type="gene ID" value="ENSVKKG00000014162.1"/>
</dbReference>
<sequence>HTAGFLERTFSSELPQKCWWSNGWCPPWRGVALPLHAQEGVAGRAAPCEAAAGLWDPAPACPPPPAPQSSEAKGDPGAGEQGGSRPCGTPLRDSQNNLNLPSAPRRTPHPGSLAEGGGGRLLGEPGAAADPLERLACPDCGKPYRTFSGLARHRQQRCRLQAPAARRSFSCKHCPKEYASLGALKIHIRTHTLPCVCKTCGKAFSRPWLLQGHIRTHTGEKPYSCSHCSRAFADRSNLRAHLQTHSDIKKYQCGACLKTFSRMSLLLRHEESACCPAT</sequence>
<dbReference type="PROSITE" id="PS50157">
    <property type="entry name" value="ZINC_FINGER_C2H2_2"/>
    <property type="match status" value="4"/>
</dbReference>
<keyword evidence="4 9" id="KW-0863">Zinc-finger</keyword>
<keyword evidence="7" id="KW-0539">Nucleus</keyword>
<comment type="subcellular location">
    <subcellularLocation>
        <location evidence="1">Nucleus</location>
    </subcellularLocation>
</comment>
<evidence type="ECO:0000256" key="6">
    <source>
        <dbReference type="ARBA" id="ARBA00023125"/>
    </source>
</evidence>
<name>A0A8D2LEE6_VARKO</name>
<dbReference type="Pfam" id="PF00096">
    <property type="entry name" value="zf-C2H2"/>
    <property type="match status" value="4"/>
</dbReference>
<proteinExistence type="inferred from homology"/>
<evidence type="ECO:0000256" key="7">
    <source>
        <dbReference type="ARBA" id="ARBA00023242"/>
    </source>
</evidence>
<dbReference type="AlphaFoldDB" id="A0A8D2LEE6"/>
<organism evidence="12 13">
    <name type="scientific">Varanus komodoensis</name>
    <name type="common">Komodo dragon</name>
    <dbReference type="NCBI Taxonomy" id="61221"/>
    <lineage>
        <taxon>Eukaryota</taxon>
        <taxon>Metazoa</taxon>
        <taxon>Chordata</taxon>
        <taxon>Craniata</taxon>
        <taxon>Vertebrata</taxon>
        <taxon>Euteleostomi</taxon>
        <taxon>Lepidosauria</taxon>
        <taxon>Squamata</taxon>
        <taxon>Bifurcata</taxon>
        <taxon>Unidentata</taxon>
        <taxon>Episquamata</taxon>
        <taxon>Toxicofera</taxon>
        <taxon>Anguimorpha</taxon>
        <taxon>Paleoanguimorpha</taxon>
        <taxon>Varanoidea</taxon>
        <taxon>Varanidae</taxon>
        <taxon>Varanus</taxon>
    </lineage>
</organism>
<keyword evidence="5" id="KW-0862">Zinc</keyword>
<evidence type="ECO:0000313" key="13">
    <source>
        <dbReference type="Proteomes" id="UP000694545"/>
    </source>
</evidence>
<dbReference type="GO" id="GO:0005634">
    <property type="term" value="C:nucleus"/>
    <property type="evidence" value="ECO:0007669"/>
    <property type="project" value="UniProtKB-SubCell"/>
</dbReference>
<feature type="domain" description="C2H2-type" evidence="11">
    <location>
        <begin position="195"/>
        <end position="222"/>
    </location>
</feature>
<dbReference type="GO" id="GO:0000981">
    <property type="term" value="F:DNA-binding transcription factor activity, RNA polymerase II-specific"/>
    <property type="evidence" value="ECO:0007669"/>
    <property type="project" value="TreeGrafter"/>
</dbReference>
<protein>
    <submittedName>
        <fullName evidence="12">Snail family transcriptional repressor 3</fullName>
    </submittedName>
</protein>